<keyword evidence="2 5" id="KW-0812">Transmembrane</keyword>
<proteinExistence type="predicted"/>
<dbReference type="InterPro" id="IPR004853">
    <property type="entry name" value="Sugar_P_trans_dom"/>
</dbReference>
<dbReference type="Pfam" id="PF03151">
    <property type="entry name" value="TPT"/>
    <property type="match status" value="1"/>
</dbReference>
<evidence type="ECO:0000259" key="6">
    <source>
        <dbReference type="Pfam" id="PF03151"/>
    </source>
</evidence>
<keyword evidence="3 5" id="KW-1133">Transmembrane helix</keyword>
<feature type="transmembrane region" description="Helical" evidence="5">
    <location>
        <begin position="265"/>
        <end position="286"/>
    </location>
</feature>
<gene>
    <name evidence="7" type="ORF">HGM15179_006248</name>
</gene>
<evidence type="ECO:0000256" key="3">
    <source>
        <dbReference type="ARBA" id="ARBA00022989"/>
    </source>
</evidence>
<comment type="caution">
    <text evidence="7">The sequence shown here is derived from an EMBL/GenBank/DDBJ whole genome shotgun (WGS) entry which is preliminary data.</text>
</comment>
<reference evidence="7" key="1">
    <citation type="submission" date="2019-04" db="EMBL/GenBank/DDBJ databases">
        <title>Genome assembly of Zosterops borbonicus 15179.</title>
        <authorList>
            <person name="Leroy T."/>
            <person name="Anselmetti Y."/>
            <person name="Tilak M.-K."/>
            <person name="Nabholz B."/>
        </authorList>
    </citation>
    <scope>NUCLEOTIDE SEQUENCE</scope>
    <source>
        <strain evidence="7">HGM_15179</strain>
        <tissue evidence="7">Muscle</tissue>
    </source>
</reference>
<dbReference type="InterPro" id="IPR050186">
    <property type="entry name" value="TPT_transporter"/>
</dbReference>
<evidence type="ECO:0000256" key="4">
    <source>
        <dbReference type="ARBA" id="ARBA00023136"/>
    </source>
</evidence>
<name>A0A8K1GNS7_9PASS</name>
<feature type="transmembrane region" description="Helical" evidence="5">
    <location>
        <begin position="234"/>
        <end position="253"/>
    </location>
</feature>
<evidence type="ECO:0000256" key="1">
    <source>
        <dbReference type="ARBA" id="ARBA00004141"/>
    </source>
</evidence>
<feature type="transmembrane region" description="Helical" evidence="5">
    <location>
        <begin position="197"/>
        <end position="214"/>
    </location>
</feature>
<evidence type="ECO:0000313" key="8">
    <source>
        <dbReference type="Proteomes" id="UP000796761"/>
    </source>
</evidence>
<evidence type="ECO:0000256" key="2">
    <source>
        <dbReference type="ARBA" id="ARBA00022692"/>
    </source>
</evidence>
<organism evidence="7 8">
    <name type="scientific">Zosterops borbonicus</name>
    <dbReference type="NCBI Taxonomy" id="364589"/>
    <lineage>
        <taxon>Eukaryota</taxon>
        <taxon>Metazoa</taxon>
        <taxon>Chordata</taxon>
        <taxon>Craniata</taxon>
        <taxon>Vertebrata</taxon>
        <taxon>Euteleostomi</taxon>
        <taxon>Archelosauria</taxon>
        <taxon>Archosauria</taxon>
        <taxon>Dinosauria</taxon>
        <taxon>Saurischia</taxon>
        <taxon>Theropoda</taxon>
        <taxon>Coelurosauria</taxon>
        <taxon>Aves</taxon>
        <taxon>Neognathae</taxon>
        <taxon>Neoaves</taxon>
        <taxon>Telluraves</taxon>
        <taxon>Australaves</taxon>
        <taxon>Passeriformes</taxon>
        <taxon>Sylvioidea</taxon>
        <taxon>Zosteropidae</taxon>
        <taxon>Zosterops</taxon>
    </lineage>
</organism>
<feature type="transmembrane region" description="Helical" evidence="5">
    <location>
        <begin position="9"/>
        <end position="29"/>
    </location>
</feature>
<feature type="transmembrane region" description="Helical" evidence="5">
    <location>
        <begin position="292"/>
        <end position="311"/>
    </location>
</feature>
<dbReference type="CDD" id="cd21092">
    <property type="entry name" value="TPT_S35C2"/>
    <property type="match status" value="1"/>
</dbReference>
<dbReference type="GO" id="GO:0016020">
    <property type="term" value="C:membrane"/>
    <property type="evidence" value="ECO:0007669"/>
    <property type="project" value="UniProtKB-SubCell"/>
</dbReference>
<sequence length="484" mass="53077">MAAGPGGAALGRAALVLLYYGFSIGITFYNKWLMKSFPFPLLVTLLHLLLIFALAALARALARCRSGRPRAALSWADCLRRAAPAALSTSLDIGLSNWSFLYVTVSLYTMTKSSAILFILLFSLLFKLEEMRVTLLLVVLLIAGGLFMFTYKSTQFNAQGFVLVLCASFLGGIRWTLTQILMQKAELGLQNPIDIMFHLQPLMFLGLFPLFAVFEGLPLSISEKLFRFHEAGTLFSLVGKLFLGGILAFGLGFSEFLLVSRTSSLTLSIAGIFKEICILFLATHLLGDRLSLLNWLGFAVCLLGISLHVVLKAMNSKGDKALEPHKEASSDPDLELLLHHPEHALVTVKDWRAEIMVAVVLNCIFRDGSSFTGFAQPSPLALLTLHPARQQVTFWSKMIPASIWAKLQGQITGNAVDTGEHFLQVRSLVLPRVVCTTSILLLVYDSTAANKHHCDFCPCTLKMLLGQNSAHLASSKTLEKAPKS</sequence>
<feature type="transmembrane region" description="Helical" evidence="5">
    <location>
        <begin position="107"/>
        <end position="126"/>
    </location>
</feature>
<keyword evidence="4 5" id="KW-0472">Membrane</keyword>
<feature type="transmembrane region" description="Helical" evidence="5">
    <location>
        <begin position="133"/>
        <end position="151"/>
    </location>
</feature>
<keyword evidence="8" id="KW-1185">Reference proteome</keyword>
<evidence type="ECO:0000256" key="5">
    <source>
        <dbReference type="SAM" id="Phobius"/>
    </source>
</evidence>
<feature type="transmembrane region" description="Helical" evidence="5">
    <location>
        <begin position="157"/>
        <end position="177"/>
    </location>
</feature>
<accession>A0A8K1GNS7</accession>
<feature type="domain" description="Sugar phosphate transporter" evidence="6">
    <location>
        <begin position="13"/>
        <end position="307"/>
    </location>
</feature>
<dbReference type="PANTHER" id="PTHR11132">
    <property type="entry name" value="SOLUTE CARRIER FAMILY 35"/>
    <property type="match status" value="1"/>
</dbReference>
<dbReference type="AlphaFoldDB" id="A0A8K1GNS7"/>
<feature type="transmembrane region" description="Helical" evidence="5">
    <location>
        <begin position="41"/>
        <end position="62"/>
    </location>
</feature>
<evidence type="ECO:0000313" key="7">
    <source>
        <dbReference type="EMBL" id="TRZ20770.1"/>
    </source>
</evidence>
<dbReference type="Proteomes" id="UP000796761">
    <property type="component" value="Unassembled WGS sequence"/>
</dbReference>
<dbReference type="EMBL" id="SWJQ01000138">
    <property type="protein sequence ID" value="TRZ20770.1"/>
    <property type="molecule type" value="Genomic_DNA"/>
</dbReference>
<comment type="subcellular location">
    <subcellularLocation>
        <location evidence="1">Membrane</location>
        <topology evidence="1">Multi-pass membrane protein</topology>
    </subcellularLocation>
</comment>
<protein>
    <recommendedName>
        <fullName evidence="6">Sugar phosphate transporter domain-containing protein</fullName>
    </recommendedName>
</protein>
<dbReference type="OrthoDB" id="18894at2759"/>